<dbReference type="SMART" id="SM00698">
    <property type="entry name" value="MORN"/>
    <property type="match status" value="4"/>
</dbReference>
<evidence type="ECO:0000313" key="3">
    <source>
        <dbReference type="Proteomes" id="UP000009168"/>
    </source>
</evidence>
<dbReference type="PANTHER" id="PTHR23084">
    <property type="entry name" value="PHOSPHATIDYLINOSITOL-4-PHOSPHATE 5-KINASE RELATED"/>
    <property type="match status" value="1"/>
</dbReference>
<dbReference type="SUPFAM" id="SSF82185">
    <property type="entry name" value="Histone H3 K4-specific methyltransferase SET7/9 N-terminal domain"/>
    <property type="match status" value="1"/>
</dbReference>
<gene>
    <name evidence="2" type="ORF">TTHERM_00391520</name>
</gene>
<dbReference type="EMBL" id="GG662770">
    <property type="protein sequence ID" value="EAR91582.1"/>
    <property type="molecule type" value="Genomic_DNA"/>
</dbReference>
<accession>Q233J8</accession>
<dbReference type="InterPro" id="IPR003409">
    <property type="entry name" value="MORN"/>
</dbReference>
<dbReference type="HOGENOM" id="CLU_364308_0_0_1"/>
<protein>
    <submittedName>
        <fullName evidence="2">MORN repeat protein</fullName>
    </submittedName>
</protein>
<dbReference type="eggNOG" id="KOG0231">
    <property type="taxonomic scope" value="Eukaryota"/>
</dbReference>
<dbReference type="GeneID" id="7847180"/>
<dbReference type="KEGG" id="tet:TTHERM_00391520"/>
<dbReference type="Proteomes" id="UP000009168">
    <property type="component" value="Unassembled WGS sequence"/>
</dbReference>
<evidence type="ECO:0000313" key="2">
    <source>
        <dbReference type="EMBL" id="EAR91582.1"/>
    </source>
</evidence>
<dbReference type="InParanoid" id="Q233J8"/>
<evidence type="ECO:0000256" key="1">
    <source>
        <dbReference type="ARBA" id="ARBA00022737"/>
    </source>
</evidence>
<proteinExistence type="predicted"/>
<keyword evidence="1" id="KW-0677">Repeat</keyword>
<keyword evidence="3" id="KW-1185">Reference proteome</keyword>
<reference evidence="3" key="1">
    <citation type="journal article" date="2006" name="PLoS Biol.">
        <title>Macronuclear genome sequence of the ciliate Tetrahymena thermophila, a model eukaryote.</title>
        <authorList>
            <person name="Eisen J.A."/>
            <person name="Coyne R.S."/>
            <person name="Wu M."/>
            <person name="Wu D."/>
            <person name="Thiagarajan M."/>
            <person name="Wortman J.R."/>
            <person name="Badger J.H."/>
            <person name="Ren Q."/>
            <person name="Amedeo P."/>
            <person name="Jones K.M."/>
            <person name="Tallon L.J."/>
            <person name="Delcher A.L."/>
            <person name="Salzberg S.L."/>
            <person name="Silva J.C."/>
            <person name="Haas B.J."/>
            <person name="Majoros W.H."/>
            <person name="Farzad M."/>
            <person name="Carlton J.M."/>
            <person name="Smith R.K. Jr."/>
            <person name="Garg J."/>
            <person name="Pearlman R.E."/>
            <person name="Karrer K.M."/>
            <person name="Sun L."/>
            <person name="Manning G."/>
            <person name="Elde N.C."/>
            <person name="Turkewitz A.P."/>
            <person name="Asai D.J."/>
            <person name="Wilkes D.E."/>
            <person name="Wang Y."/>
            <person name="Cai H."/>
            <person name="Collins K."/>
            <person name="Stewart B.A."/>
            <person name="Lee S.R."/>
            <person name="Wilamowska K."/>
            <person name="Weinberg Z."/>
            <person name="Ruzzo W.L."/>
            <person name="Wloga D."/>
            <person name="Gaertig J."/>
            <person name="Frankel J."/>
            <person name="Tsao C.-C."/>
            <person name="Gorovsky M.A."/>
            <person name="Keeling P.J."/>
            <person name="Waller R.F."/>
            <person name="Patron N.J."/>
            <person name="Cherry J.M."/>
            <person name="Stover N.A."/>
            <person name="Krieger C.J."/>
            <person name="del Toro C."/>
            <person name="Ryder H.F."/>
            <person name="Williamson S.C."/>
            <person name="Barbeau R.A."/>
            <person name="Hamilton E.P."/>
            <person name="Orias E."/>
        </authorList>
    </citation>
    <scope>NUCLEOTIDE SEQUENCE [LARGE SCALE GENOMIC DNA]</scope>
    <source>
        <strain evidence="3">SB210</strain>
    </source>
</reference>
<dbReference type="Pfam" id="PF02493">
    <property type="entry name" value="MORN"/>
    <property type="match status" value="4"/>
</dbReference>
<sequence length="767" mass="88197">MGLQQSKGIINPTHKVQDDDINLRRQRSLFFPLGENRRIKTIDYLLVACDTLESGGVEKDQSSVLNKDLQEKRKKLKATSSANLQLIEEAFKEYDYNYSKSNVVKINFQLQKKSFDDYLNDLFSNSNTNGFILYFTGQLTEAQQLVINQTENTAVFYDFKNIIKRWRRVPNYTNKHLLIIVDAENSGSILALNKKVHLEEYEDIFGLDQTNESEFKYRRDPTFSIFASQTQRSKDKEFYLGESPNNNFQGDFKNNTRLQNNGKGPNSFNDASVNHVEIDNEKMQSYIQASGFTALFSQYLKSGKPSSITDIAKAKDIQTVLNDNDPFFFGFMVKAYLDFGIFFWARYQKMINQLELNCYVAVGLTIKNSSQANSNNEKIGQFTSQIYQAITDDQKLMLAKDLTETQKVQGLMSSPQKSKVSTLAELDSNNYSDLESKLLHNSVKGQYFGFVGILKKDKKFGNPLFSKPAQAPKTSNQLNLIKSIDNLDVPESNNNLISSLNHLEVSSFQSNNAFKSTILRGNQNLDEGNIVRKHYGMQEYYKEIEGQQNKSEAQFSELYEGMWNEDKFSNYGTYYYSNGDRYEGEYKKGMKSGFGIYYYSNGNIYAGNFEENQMDGVGKFIFTDGEIFIGNFKKNKKEGFGIKKQSYEQVDMILSGKWINDNQNGQFKITLSSLKDVTMNAFFKKGEISENAKYTVKISQDKEVSFNAKWINNRRVQGFQIQEDLKKQESEYSQYLNKIEQFDKEYIKFIPPTIKVESDVKNANKNA</sequence>
<dbReference type="PANTHER" id="PTHR23084:SF263">
    <property type="entry name" value="MORN REPEAT-CONTAINING PROTEIN 1"/>
    <property type="match status" value="1"/>
</dbReference>
<name>Q233J8_TETTS</name>
<dbReference type="AlphaFoldDB" id="Q233J8"/>
<organism evidence="2 3">
    <name type="scientific">Tetrahymena thermophila (strain SB210)</name>
    <dbReference type="NCBI Taxonomy" id="312017"/>
    <lineage>
        <taxon>Eukaryota</taxon>
        <taxon>Sar</taxon>
        <taxon>Alveolata</taxon>
        <taxon>Ciliophora</taxon>
        <taxon>Intramacronucleata</taxon>
        <taxon>Oligohymenophorea</taxon>
        <taxon>Hymenostomatida</taxon>
        <taxon>Tetrahymenina</taxon>
        <taxon>Tetrahymenidae</taxon>
        <taxon>Tetrahymena</taxon>
    </lineage>
</organism>
<dbReference type="Gene3D" id="2.20.110.10">
    <property type="entry name" value="Histone H3 K4-specific methyltransferase SET7/9 N-terminal domain"/>
    <property type="match status" value="1"/>
</dbReference>
<dbReference type="RefSeq" id="XP_001011827.1">
    <property type="nucleotide sequence ID" value="XM_001011827.1"/>
</dbReference>